<evidence type="ECO:0008006" key="5">
    <source>
        <dbReference type="Google" id="ProtNLM"/>
    </source>
</evidence>
<dbReference type="Proteomes" id="UP001141552">
    <property type="component" value="Unassembled WGS sequence"/>
</dbReference>
<keyword evidence="2" id="KW-0732">Signal</keyword>
<evidence type="ECO:0000313" key="4">
    <source>
        <dbReference type="Proteomes" id="UP001141552"/>
    </source>
</evidence>
<feature type="signal peptide" evidence="2">
    <location>
        <begin position="1"/>
        <end position="24"/>
    </location>
</feature>
<gene>
    <name evidence="3" type="ORF">Tsubulata_025567</name>
</gene>
<dbReference type="AlphaFoldDB" id="A0A9Q0GCF3"/>
<dbReference type="InterPro" id="IPR039346">
    <property type="entry name" value="AGP25/26"/>
</dbReference>
<feature type="region of interest" description="Disordered" evidence="1">
    <location>
        <begin position="45"/>
        <end position="109"/>
    </location>
</feature>
<keyword evidence="4" id="KW-1185">Reference proteome</keyword>
<comment type="caution">
    <text evidence="3">The sequence shown here is derived from an EMBL/GenBank/DDBJ whole genome shotgun (WGS) entry which is preliminary data.</text>
</comment>
<reference evidence="3" key="2">
    <citation type="journal article" date="2023" name="Plants (Basel)">
        <title>Annotation of the Turnera subulata (Passifloraceae) Draft Genome Reveals the S-Locus Evolved after the Divergence of Turneroideae from Passifloroideae in a Stepwise Manner.</title>
        <authorList>
            <person name="Henning P.M."/>
            <person name="Roalson E.H."/>
            <person name="Mir W."/>
            <person name="McCubbin A.G."/>
            <person name="Shore J.S."/>
        </authorList>
    </citation>
    <scope>NUCLEOTIDE SEQUENCE</scope>
    <source>
        <strain evidence="3">F60SS</strain>
    </source>
</reference>
<evidence type="ECO:0000256" key="1">
    <source>
        <dbReference type="SAM" id="MobiDB-lite"/>
    </source>
</evidence>
<evidence type="ECO:0000313" key="3">
    <source>
        <dbReference type="EMBL" id="KAJ4846217.1"/>
    </source>
</evidence>
<dbReference type="EMBL" id="JAKUCV010001477">
    <property type="protein sequence ID" value="KAJ4846217.1"/>
    <property type="molecule type" value="Genomic_DNA"/>
</dbReference>
<accession>A0A9Q0GCF3</accession>
<sequence length="139" mass="14317">MASFWSLMAMFMAFMAHFSSLALSSHVHIQLSTISAAPAFLPDSAPLSSPPSLSPDIEPLFPTPKGEAPAPSDSSLPTIPSSPSPPNPDNMLAPGPESGISPSRAMPVSASVSVTPSGPISLAVLICFMVFELMQVPGV</sequence>
<dbReference type="OrthoDB" id="1741298at2759"/>
<name>A0A9Q0GCF3_9ROSI</name>
<protein>
    <recommendedName>
        <fullName evidence="5">Classical arabinogalactan protein 26-like</fullName>
    </recommendedName>
</protein>
<organism evidence="3 4">
    <name type="scientific">Turnera subulata</name>
    <dbReference type="NCBI Taxonomy" id="218843"/>
    <lineage>
        <taxon>Eukaryota</taxon>
        <taxon>Viridiplantae</taxon>
        <taxon>Streptophyta</taxon>
        <taxon>Embryophyta</taxon>
        <taxon>Tracheophyta</taxon>
        <taxon>Spermatophyta</taxon>
        <taxon>Magnoliopsida</taxon>
        <taxon>eudicotyledons</taxon>
        <taxon>Gunneridae</taxon>
        <taxon>Pentapetalae</taxon>
        <taxon>rosids</taxon>
        <taxon>fabids</taxon>
        <taxon>Malpighiales</taxon>
        <taxon>Passifloraceae</taxon>
        <taxon>Turnera</taxon>
    </lineage>
</organism>
<dbReference type="PANTHER" id="PTHR35725">
    <property type="entry name" value="CLASSICAL ARABINOGALACTAN PROTEIN 26"/>
    <property type="match status" value="1"/>
</dbReference>
<feature type="chain" id="PRO_5040157268" description="Classical arabinogalactan protein 26-like" evidence="2">
    <location>
        <begin position="25"/>
        <end position="139"/>
    </location>
</feature>
<evidence type="ECO:0000256" key="2">
    <source>
        <dbReference type="SAM" id="SignalP"/>
    </source>
</evidence>
<proteinExistence type="predicted"/>
<reference evidence="3" key="1">
    <citation type="submission" date="2022-02" db="EMBL/GenBank/DDBJ databases">
        <authorList>
            <person name="Henning P.M."/>
            <person name="McCubbin A.G."/>
            <person name="Shore J.S."/>
        </authorList>
    </citation>
    <scope>NUCLEOTIDE SEQUENCE</scope>
    <source>
        <strain evidence="3">F60SS</strain>
        <tissue evidence="3">Leaves</tissue>
    </source>
</reference>
<dbReference type="PANTHER" id="PTHR35725:SF4">
    <property type="entry name" value="CLASSICAL ARABINOGALACTAN PROTEIN 26"/>
    <property type="match status" value="1"/>
</dbReference>